<feature type="compositionally biased region" description="Basic and acidic residues" evidence="1">
    <location>
        <begin position="80"/>
        <end position="91"/>
    </location>
</feature>
<protein>
    <submittedName>
        <fullName evidence="2">Uncharacterized protein</fullName>
    </submittedName>
</protein>
<feature type="compositionally biased region" description="Basic and acidic residues" evidence="1">
    <location>
        <begin position="108"/>
        <end position="133"/>
    </location>
</feature>
<dbReference type="Proteomes" id="UP001287356">
    <property type="component" value="Unassembled WGS sequence"/>
</dbReference>
<organism evidence="2 3">
    <name type="scientific">Lasiosphaeria ovina</name>
    <dbReference type="NCBI Taxonomy" id="92902"/>
    <lineage>
        <taxon>Eukaryota</taxon>
        <taxon>Fungi</taxon>
        <taxon>Dikarya</taxon>
        <taxon>Ascomycota</taxon>
        <taxon>Pezizomycotina</taxon>
        <taxon>Sordariomycetes</taxon>
        <taxon>Sordariomycetidae</taxon>
        <taxon>Sordariales</taxon>
        <taxon>Lasiosphaeriaceae</taxon>
        <taxon>Lasiosphaeria</taxon>
    </lineage>
</organism>
<reference evidence="2" key="1">
    <citation type="journal article" date="2023" name="Mol. Phylogenet. Evol.">
        <title>Genome-scale phylogeny and comparative genomics of the fungal order Sordariales.</title>
        <authorList>
            <person name="Hensen N."/>
            <person name="Bonometti L."/>
            <person name="Westerberg I."/>
            <person name="Brannstrom I.O."/>
            <person name="Guillou S."/>
            <person name="Cros-Aarteil S."/>
            <person name="Calhoun S."/>
            <person name="Haridas S."/>
            <person name="Kuo A."/>
            <person name="Mondo S."/>
            <person name="Pangilinan J."/>
            <person name="Riley R."/>
            <person name="LaButti K."/>
            <person name="Andreopoulos B."/>
            <person name="Lipzen A."/>
            <person name="Chen C."/>
            <person name="Yan M."/>
            <person name="Daum C."/>
            <person name="Ng V."/>
            <person name="Clum A."/>
            <person name="Steindorff A."/>
            <person name="Ohm R.A."/>
            <person name="Martin F."/>
            <person name="Silar P."/>
            <person name="Natvig D.O."/>
            <person name="Lalanne C."/>
            <person name="Gautier V."/>
            <person name="Ament-Velasquez S.L."/>
            <person name="Kruys A."/>
            <person name="Hutchinson M.I."/>
            <person name="Powell A.J."/>
            <person name="Barry K."/>
            <person name="Miller A.N."/>
            <person name="Grigoriev I.V."/>
            <person name="Debuchy R."/>
            <person name="Gladieux P."/>
            <person name="Hiltunen Thoren M."/>
            <person name="Johannesson H."/>
        </authorList>
    </citation>
    <scope>NUCLEOTIDE SEQUENCE</scope>
    <source>
        <strain evidence="2">CBS 958.72</strain>
    </source>
</reference>
<name>A0AAE0MXY0_9PEZI</name>
<reference evidence="2" key="2">
    <citation type="submission" date="2023-06" db="EMBL/GenBank/DDBJ databases">
        <authorList>
            <consortium name="Lawrence Berkeley National Laboratory"/>
            <person name="Haridas S."/>
            <person name="Hensen N."/>
            <person name="Bonometti L."/>
            <person name="Westerberg I."/>
            <person name="Brannstrom I.O."/>
            <person name="Guillou S."/>
            <person name="Cros-Aarteil S."/>
            <person name="Calhoun S."/>
            <person name="Kuo A."/>
            <person name="Mondo S."/>
            <person name="Pangilinan J."/>
            <person name="Riley R."/>
            <person name="Labutti K."/>
            <person name="Andreopoulos B."/>
            <person name="Lipzen A."/>
            <person name="Chen C."/>
            <person name="Yanf M."/>
            <person name="Daum C."/>
            <person name="Ng V."/>
            <person name="Clum A."/>
            <person name="Steindorff A."/>
            <person name="Ohm R."/>
            <person name="Martin F."/>
            <person name="Silar P."/>
            <person name="Natvig D."/>
            <person name="Lalanne C."/>
            <person name="Gautier V."/>
            <person name="Ament-Velasquez S.L."/>
            <person name="Kruys A."/>
            <person name="Hutchinson M.I."/>
            <person name="Powell A.J."/>
            <person name="Barry K."/>
            <person name="Miller A.N."/>
            <person name="Grigoriev I.V."/>
            <person name="Debuchy R."/>
            <person name="Gladieux P."/>
            <person name="Thoren M.H."/>
            <person name="Johannesson H."/>
        </authorList>
    </citation>
    <scope>NUCLEOTIDE SEQUENCE</scope>
    <source>
        <strain evidence="2">CBS 958.72</strain>
    </source>
</reference>
<feature type="region of interest" description="Disordered" evidence="1">
    <location>
        <begin position="80"/>
        <end position="156"/>
    </location>
</feature>
<dbReference type="AlphaFoldDB" id="A0AAE0MXY0"/>
<evidence type="ECO:0000256" key="1">
    <source>
        <dbReference type="SAM" id="MobiDB-lite"/>
    </source>
</evidence>
<evidence type="ECO:0000313" key="3">
    <source>
        <dbReference type="Proteomes" id="UP001287356"/>
    </source>
</evidence>
<comment type="caution">
    <text evidence="2">The sequence shown here is derived from an EMBL/GenBank/DDBJ whole genome shotgun (WGS) entry which is preliminary data.</text>
</comment>
<proteinExistence type="predicted"/>
<sequence>MRGVAENTFGHLLNLDLSFHLSKQTGGLTRAIDRVDHAQQPPVPPPVKPEAPIVPDFSDAVPPVQHARQLTVATRAVFNDDYRRTHEMEKKRALKAKTKSSLSPGQAGKERPTAREPAGEDHPPDPADQERSLPGECVPARTNHPDAAERTRTSRL</sequence>
<feature type="compositionally biased region" description="Basic and acidic residues" evidence="1">
    <location>
        <begin position="143"/>
        <end position="156"/>
    </location>
</feature>
<evidence type="ECO:0000313" key="2">
    <source>
        <dbReference type="EMBL" id="KAK3358349.1"/>
    </source>
</evidence>
<dbReference type="EMBL" id="JAULSN010000017">
    <property type="protein sequence ID" value="KAK3358349.1"/>
    <property type="molecule type" value="Genomic_DNA"/>
</dbReference>
<keyword evidence="3" id="KW-1185">Reference proteome</keyword>
<feature type="region of interest" description="Disordered" evidence="1">
    <location>
        <begin position="37"/>
        <end position="59"/>
    </location>
</feature>
<gene>
    <name evidence="2" type="ORF">B0T24DRAFT_693609</name>
</gene>
<accession>A0AAE0MXY0</accession>